<dbReference type="Gene3D" id="3.20.20.370">
    <property type="entry name" value="Glycoside hydrolase/deacetylase"/>
    <property type="match status" value="1"/>
</dbReference>
<dbReference type="InterPro" id="IPR011330">
    <property type="entry name" value="Glyco_hydro/deAcase_b/a-brl"/>
</dbReference>
<dbReference type="SUPFAM" id="SSF88713">
    <property type="entry name" value="Glycoside hydrolase/deacetylase"/>
    <property type="match status" value="1"/>
</dbReference>
<name>A0A377ZV27_KLEPO</name>
<dbReference type="EMBL" id="UGLW01000003">
    <property type="protein sequence ID" value="STU86089.1"/>
    <property type="molecule type" value="Genomic_DNA"/>
</dbReference>
<proteinExistence type="predicted"/>
<keyword evidence="1" id="KW-0808">Transferase</keyword>
<accession>A0A377ZV27</accession>
<evidence type="ECO:0000313" key="2">
    <source>
        <dbReference type="Proteomes" id="UP000254487"/>
    </source>
</evidence>
<dbReference type="Proteomes" id="UP000254487">
    <property type="component" value="Unassembled WGS sequence"/>
</dbReference>
<dbReference type="AlphaFoldDB" id="A0A377ZV27"/>
<protein>
    <submittedName>
        <fullName evidence="1">Cellobiose phosphotransferase system YdjC-like protein</fullName>
    </submittedName>
</protein>
<dbReference type="GO" id="GO:0016740">
    <property type="term" value="F:transferase activity"/>
    <property type="evidence" value="ECO:0007669"/>
    <property type="project" value="UniProtKB-KW"/>
</dbReference>
<sequence>MCHPAYVDRIIMGSAYCYPRLDELDVLTSASLKAAVADRGYRLGTYRDV</sequence>
<gene>
    <name evidence="1" type="ORF">NCTC10313_04136</name>
</gene>
<organism evidence="1 2">
    <name type="scientific">Klebsiella pneumoniae subsp. ozaenae</name>
    <dbReference type="NCBI Taxonomy" id="574"/>
    <lineage>
        <taxon>Bacteria</taxon>
        <taxon>Pseudomonadati</taxon>
        <taxon>Pseudomonadota</taxon>
        <taxon>Gammaproteobacteria</taxon>
        <taxon>Enterobacterales</taxon>
        <taxon>Enterobacteriaceae</taxon>
        <taxon>Klebsiella/Raoultella group</taxon>
        <taxon>Klebsiella</taxon>
        <taxon>Klebsiella pneumoniae complex</taxon>
    </lineage>
</organism>
<dbReference type="GO" id="GO:0005975">
    <property type="term" value="P:carbohydrate metabolic process"/>
    <property type="evidence" value="ECO:0007669"/>
    <property type="project" value="InterPro"/>
</dbReference>
<evidence type="ECO:0000313" key="1">
    <source>
        <dbReference type="EMBL" id="STU86089.1"/>
    </source>
</evidence>
<reference evidence="1 2" key="1">
    <citation type="submission" date="2018-06" db="EMBL/GenBank/DDBJ databases">
        <authorList>
            <consortium name="Pathogen Informatics"/>
            <person name="Doyle S."/>
        </authorList>
    </citation>
    <scope>NUCLEOTIDE SEQUENCE [LARGE SCALE GENOMIC DNA]</scope>
    <source>
        <strain evidence="1 2">NCTC10313</strain>
    </source>
</reference>